<keyword evidence="3" id="KW-1185">Reference proteome</keyword>
<reference evidence="2 3" key="1">
    <citation type="submission" date="2018-06" db="EMBL/GenBank/DDBJ databases">
        <title>A transcriptomic atlas of mushroom development highlights an independent origin of complex multicellularity.</title>
        <authorList>
            <consortium name="DOE Joint Genome Institute"/>
            <person name="Krizsan K."/>
            <person name="Almasi E."/>
            <person name="Merenyi Z."/>
            <person name="Sahu N."/>
            <person name="Viragh M."/>
            <person name="Koszo T."/>
            <person name="Mondo S."/>
            <person name="Kiss B."/>
            <person name="Balint B."/>
            <person name="Kues U."/>
            <person name="Barry K."/>
            <person name="Hegedus J.C."/>
            <person name="Henrissat B."/>
            <person name="Johnson J."/>
            <person name="Lipzen A."/>
            <person name="Ohm R."/>
            <person name="Nagy I."/>
            <person name="Pangilinan J."/>
            <person name="Yan J."/>
            <person name="Xiong Y."/>
            <person name="Grigoriev I.V."/>
            <person name="Hibbett D.S."/>
            <person name="Nagy L.G."/>
        </authorList>
    </citation>
    <scope>NUCLEOTIDE SEQUENCE [LARGE SCALE GENOMIC DNA]</scope>
    <source>
        <strain evidence="2 3">SZMC22713</strain>
    </source>
</reference>
<evidence type="ECO:0000256" key="1">
    <source>
        <dbReference type="SAM" id="SignalP"/>
    </source>
</evidence>
<dbReference type="AlphaFoldDB" id="A0A4Y7Q0B6"/>
<keyword evidence="1" id="KW-0732">Signal</keyword>
<evidence type="ECO:0000313" key="2">
    <source>
        <dbReference type="EMBL" id="TDL20771.1"/>
    </source>
</evidence>
<feature type="signal peptide" evidence="1">
    <location>
        <begin position="1"/>
        <end position="22"/>
    </location>
</feature>
<gene>
    <name evidence="2" type="ORF">BD410DRAFT_790439</name>
</gene>
<accession>A0A4Y7Q0B6</accession>
<protein>
    <submittedName>
        <fullName evidence="2">Uncharacterized protein</fullName>
    </submittedName>
</protein>
<proteinExistence type="predicted"/>
<sequence length="86" mass="8649">MQLKSSVLSLLVVCAFSGSTYGSPFATATVTVCAACPTTLIERTAPTPTLNPGGPIITASPGQTLTFNPGGPVITVTKTIGCFCTV</sequence>
<organism evidence="2 3">
    <name type="scientific">Rickenella mellea</name>
    <dbReference type="NCBI Taxonomy" id="50990"/>
    <lineage>
        <taxon>Eukaryota</taxon>
        <taxon>Fungi</taxon>
        <taxon>Dikarya</taxon>
        <taxon>Basidiomycota</taxon>
        <taxon>Agaricomycotina</taxon>
        <taxon>Agaricomycetes</taxon>
        <taxon>Hymenochaetales</taxon>
        <taxon>Rickenellaceae</taxon>
        <taxon>Rickenella</taxon>
    </lineage>
</organism>
<dbReference type="Proteomes" id="UP000294933">
    <property type="component" value="Unassembled WGS sequence"/>
</dbReference>
<feature type="chain" id="PRO_5021458483" evidence="1">
    <location>
        <begin position="23"/>
        <end position="86"/>
    </location>
</feature>
<name>A0A4Y7Q0B6_9AGAM</name>
<evidence type="ECO:0000313" key="3">
    <source>
        <dbReference type="Proteomes" id="UP000294933"/>
    </source>
</evidence>
<dbReference type="EMBL" id="ML170185">
    <property type="protein sequence ID" value="TDL20771.1"/>
    <property type="molecule type" value="Genomic_DNA"/>
</dbReference>
<dbReference type="VEuPathDB" id="FungiDB:BD410DRAFT_790439"/>